<keyword evidence="2" id="KW-1185">Reference proteome</keyword>
<accession>A0A4Y2F0H5</accession>
<organism evidence="1 2">
    <name type="scientific">Araneus ventricosus</name>
    <name type="common">Orbweaver spider</name>
    <name type="synonym">Epeira ventricosa</name>
    <dbReference type="NCBI Taxonomy" id="182803"/>
    <lineage>
        <taxon>Eukaryota</taxon>
        <taxon>Metazoa</taxon>
        <taxon>Ecdysozoa</taxon>
        <taxon>Arthropoda</taxon>
        <taxon>Chelicerata</taxon>
        <taxon>Arachnida</taxon>
        <taxon>Araneae</taxon>
        <taxon>Araneomorphae</taxon>
        <taxon>Entelegynae</taxon>
        <taxon>Araneoidea</taxon>
        <taxon>Araneidae</taxon>
        <taxon>Araneus</taxon>
    </lineage>
</organism>
<gene>
    <name evidence="1" type="ORF">AVEN_166450_1</name>
</gene>
<proteinExistence type="predicted"/>
<dbReference type="Proteomes" id="UP000499080">
    <property type="component" value="Unassembled WGS sequence"/>
</dbReference>
<dbReference type="EMBL" id="BGPR01000748">
    <property type="protein sequence ID" value="GBM34019.1"/>
    <property type="molecule type" value="Genomic_DNA"/>
</dbReference>
<comment type="caution">
    <text evidence="1">The sequence shown here is derived from an EMBL/GenBank/DDBJ whole genome shotgun (WGS) entry which is preliminary data.</text>
</comment>
<evidence type="ECO:0000313" key="1">
    <source>
        <dbReference type="EMBL" id="GBM34019.1"/>
    </source>
</evidence>
<reference evidence="1 2" key="1">
    <citation type="journal article" date="2019" name="Sci. Rep.">
        <title>Orb-weaving spider Araneus ventricosus genome elucidates the spidroin gene catalogue.</title>
        <authorList>
            <person name="Kono N."/>
            <person name="Nakamura H."/>
            <person name="Ohtoshi R."/>
            <person name="Moran D.A.P."/>
            <person name="Shinohara A."/>
            <person name="Yoshida Y."/>
            <person name="Fujiwara M."/>
            <person name="Mori M."/>
            <person name="Tomita M."/>
            <person name="Arakawa K."/>
        </authorList>
    </citation>
    <scope>NUCLEOTIDE SEQUENCE [LARGE SCALE GENOMIC DNA]</scope>
</reference>
<dbReference type="AlphaFoldDB" id="A0A4Y2F0H5"/>
<evidence type="ECO:0000313" key="2">
    <source>
        <dbReference type="Proteomes" id="UP000499080"/>
    </source>
</evidence>
<protein>
    <submittedName>
        <fullName evidence="1">Uncharacterized protein</fullName>
    </submittedName>
</protein>
<sequence length="104" mass="12152">MPRQVVALLRAKRGPTWYSMTFGTSVYIQRAAKRGYFGTDFVILNRWQMTRTTPELAPPLQTSAPHQQEDVWLHTYDVQQVHYTTDLYWNRVSNMEPPAPKPTL</sequence>
<name>A0A4Y2F0H5_ARAVE</name>